<dbReference type="EMBL" id="RWGY01000007">
    <property type="protein sequence ID" value="TVU40579.1"/>
    <property type="molecule type" value="Genomic_DNA"/>
</dbReference>
<dbReference type="SUPFAM" id="SSF81383">
    <property type="entry name" value="F-box domain"/>
    <property type="match status" value="1"/>
</dbReference>
<name>A0A5J9VWG8_9POAL</name>
<dbReference type="InterPro" id="IPR036047">
    <property type="entry name" value="F-box-like_dom_sf"/>
</dbReference>
<dbReference type="PANTHER" id="PTHR32133:SF386">
    <property type="entry name" value="F-BOX DOMAIN-CONTAINING PROTEIN"/>
    <property type="match status" value="1"/>
</dbReference>
<feature type="domain" description="F-box" evidence="1">
    <location>
        <begin position="11"/>
        <end position="49"/>
    </location>
</feature>
<dbReference type="AlphaFoldDB" id="A0A5J9VWG8"/>
<dbReference type="SUPFAM" id="SSF69322">
    <property type="entry name" value="Tricorn protease domain 2"/>
    <property type="match status" value="1"/>
</dbReference>
<dbReference type="Pfam" id="PF23635">
    <property type="entry name" value="Beta-prop_AT5G49610-like"/>
    <property type="match status" value="1"/>
</dbReference>
<proteinExistence type="predicted"/>
<comment type="caution">
    <text evidence="3">The sequence shown here is derived from an EMBL/GenBank/DDBJ whole genome shotgun (WGS) entry which is preliminary data.</text>
</comment>
<sequence>MAPRPPALMVELIEEVLLRFPPDDPASLVCAALVCKEWCRIVAGPGFRRRFRELHRTPPMLGVICEIGEDEGSVISRFIPTSPCPYDDYDHYGYRTLDARHGRVLRCVFAYSGSLEVWDPITGERWEVPGHAYLKAWSFNAAVLCAAHGACDHLDCHHGFLVVLVAYKDGNMYVQVYSSETGGWSEPVFSIHSPNDGVVMSPPALVGNALYFFLDARKSIFKYELHTQNMCVIQLPPDFTLDCAVLTTVEDGALGVVSLEDSRLDLWSMVTGSNGDVGWAKIRVIQLQTLLPVNVTILSDFVGFAHGIGVFLVGTNKGVFSVDLKSHRVRKICDEASDDGYDVIQCVVPIMRFYTPDLRQHGLVAASTK</sequence>
<dbReference type="Proteomes" id="UP000324897">
    <property type="component" value="Chromosome 4"/>
</dbReference>
<protein>
    <submittedName>
        <fullName evidence="3">Uncharacterized protein</fullName>
    </submittedName>
</protein>
<evidence type="ECO:0000259" key="1">
    <source>
        <dbReference type="Pfam" id="PF00646"/>
    </source>
</evidence>
<dbReference type="Pfam" id="PF00646">
    <property type="entry name" value="F-box"/>
    <property type="match status" value="1"/>
</dbReference>
<dbReference type="OrthoDB" id="628792at2759"/>
<gene>
    <name evidence="3" type="ORF">EJB05_14046</name>
</gene>
<reference evidence="3 4" key="1">
    <citation type="journal article" date="2019" name="Sci. Rep.">
        <title>A high-quality genome of Eragrostis curvula grass provides insights into Poaceae evolution and supports new strategies to enhance forage quality.</title>
        <authorList>
            <person name="Carballo J."/>
            <person name="Santos B.A.C.M."/>
            <person name="Zappacosta D."/>
            <person name="Garbus I."/>
            <person name="Selva J.P."/>
            <person name="Gallo C.A."/>
            <person name="Diaz A."/>
            <person name="Albertini E."/>
            <person name="Caccamo M."/>
            <person name="Echenique V."/>
        </authorList>
    </citation>
    <scope>NUCLEOTIDE SEQUENCE [LARGE SCALE GENOMIC DNA]</scope>
    <source>
        <strain evidence="4">cv. Victoria</strain>
        <tissue evidence="3">Leaf</tissue>
    </source>
</reference>
<evidence type="ECO:0000313" key="4">
    <source>
        <dbReference type="Proteomes" id="UP000324897"/>
    </source>
</evidence>
<evidence type="ECO:0000259" key="2">
    <source>
        <dbReference type="Pfam" id="PF23635"/>
    </source>
</evidence>
<dbReference type="InterPro" id="IPR056594">
    <property type="entry name" value="AT5G49610-like_b-prop"/>
</dbReference>
<organism evidence="3 4">
    <name type="scientific">Eragrostis curvula</name>
    <name type="common">weeping love grass</name>
    <dbReference type="NCBI Taxonomy" id="38414"/>
    <lineage>
        <taxon>Eukaryota</taxon>
        <taxon>Viridiplantae</taxon>
        <taxon>Streptophyta</taxon>
        <taxon>Embryophyta</taxon>
        <taxon>Tracheophyta</taxon>
        <taxon>Spermatophyta</taxon>
        <taxon>Magnoliopsida</taxon>
        <taxon>Liliopsida</taxon>
        <taxon>Poales</taxon>
        <taxon>Poaceae</taxon>
        <taxon>PACMAD clade</taxon>
        <taxon>Chloridoideae</taxon>
        <taxon>Eragrostideae</taxon>
        <taxon>Eragrostidinae</taxon>
        <taxon>Eragrostis</taxon>
    </lineage>
</organism>
<dbReference type="InterPro" id="IPR001810">
    <property type="entry name" value="F-box_dom"/>
</dbReference>
<accession>A0A5J9VWG8</accession>
<dbReference type="Gramene" id="TVU40579">
    <property type="protein sequence ID" value="TVU40579"/>
    <property type="gene ID" value="EJB05_14046"/>
</dbReference>
<evidence type="ECO:0000313" key="3">
    <source>
        <dbReference type="EMBL" id="TVU40579.1"/>
    </source>
</evidence>
<feature type="domain" description="F-box protein AT5G49610-like beta-propeller" evidence="2">
    <location>
        <begin position="97"/>
        <end position="356"/>
    </location>
</feature>
<keyword evidence="4" id="KW-1185">Reference proteome</keyword>
<dbReference type="PANTHER" id="PTHR32133">
    <property type="entry name" value="OS07G0120400 PROTEIN"/>
    <property type="match status" value="1"/>
</dbReference>